<dbReference type="GO" id="GO:0022857">
    <property type="term" value="F:transmembrane transporter activity"/>
    <property type="evidence" value="ECO:0007669"/>
    <property type="project" value="InterPro"/>
</dbReference>
<keyword evidence="2" id="KW-0813">Transport</keyword>
<dbReference type="PANTHER" id="PTHR23501:SF187">
    <property type="entry name" value="MAJOR FACILITATOR SUPERFAMILY (MFS) PROFILE DOMAIN-CONTAINING PROTEIN"/>
    <property type="match status" value="1"/>
</dbReference>
<proteinExistence type="predicted"/>
<dbReference type="PROSITE" id="PS50850">
    <property type="entry name" value="MFS"/>
    <property type="match status" value="1"/>
</dbReference>
<feature type="transmembrane region" description="Helical" evidence="8">
    <location>
        <begin position="369"/>
        <end position="387"/>
    </location>
</feature>
<dbReference type="SUPFAM" id="SSF103473">
    <property type="entry name" value="MFS general substrate transporter"/>
    <property type="match status" value="1"/>
</dbReference>
<dbReference type="EMBL" id="JAPEIS010000001">
    <property type="protein sequence ID" value="KAJ8069862.1"/>
    <property type="molecule type" value="Genomic_DNA"/>
</dbReference>
<dbReference type="InterPro" id="IPR036259">
    <property type="entry name" value="MFS_trans_sf"/>
</dbReference>
<dbReference type="Gene3D" id="1.20.1720.10">
    <property type="entry name" value="Multidrug resistance protein D"/>
    <property type="match status" value="1"/>
</dbReference>
<feature type="transmembrane region" description="Helical" evidence="8">
    <location>
        <begin position="141"/>
        <end position="165"/>
    </location>
</feature>
<evidence type="ECO:0000256" key="8">
    <source>
        <dbReference type="SAM" id="Phobius"/>
    </source>
</evidence>
<protein>
    <recommendedName>
        <fullName evidence="9">Major facilitator superfamily (MFS) profile domain-containing protein</fullName>
    </recommendedName>
</protein>
<feature type="region of interest" description="Disordered" evidence="7">
    <location>
        <begin position="1"/>
        <end position="20"/>
    </location>
</feature>
<evidence type="ECO:0000256" key="4">
    <source>
        <dbReference type="ARBA" id="ARBA00022989"/>
    </source>
</evidence>
<gene>
    <name evidence="10" type="ORF">OCU04_000275</name>
</gene>
<evidence type="ECO:0000313" key="10">
    <source>
        <dbReference type="EMBL" id="KAJ8069862.1"/>
    </source>
</evidence>
<feature type="transmembrane region" description="Helical" evidence="8">
    <location>
        <begin position="211"/>
        <end position="232"/>
    </location>
</feature>
<evidence type="ECO:0000256" key="1">
    <source>
        <dbReference type="ARBA" id="ARBA00004141"/>
    </source>
</evidence>
<dbReference type="InterPro" id="IPR011701">
    <property type="entry name" value="MFS"/>
</dbReference>
<evidence type="ECO:0000256" key="7">
    <source>
        <dbReference type="SAM" id="MobiDB-lite"/>
    </source>
</evidence>
<dbReference type="PRINTS" id="PR01036">
    <property type="entry name" value="TCRTETB"/>
</dbReference>
<feature type="domain" description="Major facilitator superfamily (MFS) profile" evidence="9">
    <location>
        <begin position="1"/>
        <end position="505"/>
    </location>
</feature>
<feature type="transmembrane region" description="Helical" evidence="8">
    <location>
        <begin position="238"/>
        <end position="257"/>
    </location>
</feature>
<dbReference type="AlphaFoldDB" id="A0A9X0AVR4"/>
<keyword evidence="3 8" id="KW-0812">Transmembrane</keyword>
<dbReference type="GO" id="GO:0005886">
    <property type="term" value="C:plasma membrane"/>
    <property type="evidence" value="ECO:0007669"/>
    <property type="project" value="TreeGrafter"/>
</dbReference>
<comment type="caution">
    <text evidence="10">The sequence shown here is derived from an EMBL/GenBank/DDBJ whole genome shotgun (WGS) entry which is preliminary data.</text>
</comment>
<feature type="transmembrane region" description="Helical" evidence="8">
    <location>
        <begin position="115"/>
        <end position="134"/>
    </location>
</feature>
<evidence type="ECO:0000313" key="11">
    <source>
        <dbReference type="Proteomes" id="UP001152300"/>
    </source>
</evidence>
<name>A0A9X0AVR4_9HELO</name>
<evidence type="ECO:0000256" key="3">
    <source>
        <dbReference type="ARBA" id="ARBA00022692"/>
    </source>
</evidence>
<sequence>MKVEVPNSSQFDLQQEKPSKTDLVKDIQKVYASGSSSLVSVSPVSDLNGQENYIWLGNAYVFATNAIQPLYGQISNIFGRRYPMIFSVALFALGSGIVGGANTLAMFIAGRLVQGIGAGGMIMLIDLIVCDLVPLRERSTYLGIVLGACAVGTLIGPVIGGAIVSRTSWKWVFWINLPVCAVTLAVIIPFLRVSWKKSPTWKHSLARIDYLGNAIFIASITSILLGVIQGGVVYPWGSWRTILPIILGCLGWVVFFVQQAYCVEPTMPLRLFAHRTAATVYFLDFIISILLEWCIYVLPLYFQSQLAASPLKSGIDILPINGFMIPSAGIAGALLTKTGKYKPLHWIGFALLAIATGLFSTMTSTSSKAAWVCFQILAAIGIGFPLTTQLPAIQAVLPESDTAISTSTYSFIRSFGFVWGATIPSIVFNSRINAVLDNITDEDVRTSLANGGAYAYANNVKQLSGQTLQQTLGVYASALRTVWYVGLAFSLLGFLFVFVEKHVDMRVTLDTEFGLEGVEKDKSATGQGINAA</sequence>
<dbReference type="Proteomes" id="UP001152300">
    <property type="component" value="Unassembled WGS sequence"/>
</dbReference>
<feature type="transmembrane region" description="Helical" evidence="8">
    <location>
        <begin position="171"/>
        <end position="191"/>
    </location>
</feature>
<dbReference type="Gene3D" id="1.20.1250.20">
    <property type="entry name" value="MFS general substrate transporter like domains"/>
    <property type="match status" value="1"/>
</dbReference>
<dbReference type="PANTHER" id="PTHR23501">
    <property type="entry name" value="MAJOR FACILITATOR SUPERFAMILY"/>
    <property type="match status" value="1"/>
</dbReference>
<keyword evidence="6" id="KW-0325">Glycoprotein</keyword>
<dbReference type="OrthoDB" id="10021397at2759"/>
<accession>A0A9X0AVR4</accession>
<feature type="transmembrane region" description="Helical" evidence="8">
    <location>
        <begin position="343"/>
        <end position="363"/>
    </location>
</feature>
<dbReference type="InterPro" id="IPR020846">
    <property type="entry name" value="MFS_dom"/>
</dbReference>
<keyword evidence="5 8" id="KW-0472">Membrane</keyword>
<feature type="transmembrane region" description="Helical" evidence="8">
    <location>
        <begin position="84"/>
        <end position="109"/>
    </location>
</feature>
<feature type="transmembrane region" description="Helical" evidence="8">
    <location>
        <begin position="481"/>
        <end position="499"/>
    </location>
</feature>
<evidence type="ECO:0000259" key="9">
    <source>
        <dbReference type="PROSITE" id="PS50850"/>
    </source>
</evidence>
<evidence type="ECO:0000256" key="5">
    <source>
        <dbReference type="ARBA" id="ARBA00023136"/>
    </source>
</evidence>
<organism evidence="10 11">
    <name type="scientific">Sclerotinia nivalis</name>
    <dbReference type="NCBI Taxonomy" id="352851"/>
    <lineage>
        <taxon>Eukaryota</taxon>
        <taxon>Fungi</taxon>
        <taxon>Dikarya</taxon>
        <taxon>Ascomycota</taxon>
        <taxon>Pezizomycotina</taxon>
        <taxon>Leotiomycetes</taxon>
        <taxon>Helotiales</taxon>
        <taxon>Sclerotiniaceae</taxon>
        <taxon>Sclerotinia</taxon>
    </lineage>
</organism>
<reference evidence="10" key="1">
    <citation type="submission" date="2022-11" db="EMBL/GenBank/DDBJ databases">
        <title>Genome Resource of Sclerotinia nivalis Strain SnTB1, a Plant Pathogen Isolated from American Ginseng.</title>
        <authorList>
            <person name="Fan S."/>
        </authorList>
    </citation>
    <scope>NUCLEOTIDE SEQUENCE</scope>
    <source>
        <strain evidence="10">SnTB1</strain>
    </source>
</reference>
<dbReference type="Pfam" id="PF07690">
    <property type="entry name" value="MFS_1"/>
    <property type="match status" value="1"/>
</dbReference>
<keyword evidence="11" id="KW-1185">Reference proteome</keyword>
<feature type="transmembrane region" description="Helical" evidence="8">
    <location>
        <begin position="278"/>
        <end position="298"/>
    </location>
</feature>
<keyword evidence="4 8" id="KW-1133">Transmembrane helix</keyword>
<evidence type="ECO:0000256" key="2">
    <source>
        <dbReference type="ARBA" id="ARBA00022448"/>
    </source>
</evidence>
<comment type="subcellular location">
    <subcellularLocation>
        <location evidence="1">Membrane</location>
        <topology evidence="1">Multi-pass membrane protein</topology>
    </subcellularLocation>
</comment>
<feature type="compositionally biased region" description="Polar residues" evidence="7">
    <location>
        <begin position="1"/>
        <end position="13"/>
    </location>
</feature>
<feature type="transmembrane region" description="Helical" evidence="8">
    <location>
        <begin position="408"/>
        <end position="428"/>
    </location>
</feature>
<evidence type="ECO:0000256" key="6">
    <source>
        <dbReference type="ARBA" id="ARBA00023180"/>
    </source>
</evidence>
<feature type="transmembrane region" description="Helical" evidence="8">
    <location>
        <begin position="318"/>
        <end position="336"/>
    </location>
</feature>